<evidence type="ECO:0000256" key="2">
    <source>
        <dbReference type="ARBA" id="ARBA00023134"/>
    </source>
</evidence>
<dbReference type="Proteomes" id="UP000673691">
    <property type="component" value="Unassembled WGS sequence"/>
</dbReference>
<evidence type="ECO:0000256" key="3">
    <source>
        <dbReference type="SAM" id="MobiDB-lite"/>
    </source>
</evidence>
<feature type="domain" description="Tr-type G" evidence="4">
    <location>
        <begin position="503"/>
        <end position="641"/>
    </location>
</feature>
<evidence type="ECO:0000259" key="4">
    <source>
        <dbReference type="PROSITE" id="PS51722"/>
    </source>
</evidence>
<feature type="region of interest" description="Disordered" evidence="3">
    <location>
        <begin position="179"/>
        <end position="220"/>
    </location>
</feature>
<name>A0A8H8DKD3_9FUNG</name>
<dbReference type="EMBL" id="JAEFCI010003427">
    <property type="protein sequence ID" value="KAG5461586.1"/>
    <property type="molecule type" value="Genomic_DNA"/>
</dbReference>
<dbReference type="SUPFAM" id="SSF52540">
    <property type="entry name" value="P-loop containing nucleoside triphosphate hydrolases"/>
    <property type="match status" value="1"/>
</dbReference>
<keyword evidence="6" id="KW-1185">Reference proteome</keyword>
<dbReference type="PRINTS" id="PR00315">
    <property type="entry name" value="ELONGATNFCT"/>
</dbReference>
<keyword evidence="1" id="KW-0547">Nucleotide-binding</keyword>
<dbReference type="OrthoDB" id="342024at2759"/>
<feature type="compositionally biased region" description="Acidic residues" evidence="3">
    <location>
        <begin position="398"/>
        <end position="408"/>
    </location>
</feature>
<feature type="compositionally biased region" description="Low complexity" evidence="3">
    <location>
        <begin position="345"/>
        <end position="365"/>
    </location>
</feature>
<dbReference type="PANTHER" id="PTHR23115">
    <property type="entry name" value="TRANSLATION FACTOR"/>
    <property type="match status" value="1"/>
</dbReference>
<feature type="compositionally biased region" description="Basic and acidic residues" evidence="3">
    <location>
        <begin position="29"/>
        <end position="41"/>
    </location>
</feature>
<evidence type="ECO:0000313" key="6">
    <source>
        <dbReference type="Proteomes" id="UP000673691"/>
    </source>
</evidence>
<feature type="compositionally biased region" description="Basic and acidic residues" evidence="3">
    <location>
        <begin position="88"/>
        <end position="99"/>
    </location>
</feature>
<keyword evidence="2" id="KW-0342">GTP-binding</keyword>
<dbReference type="InterPro" id="IPR000795">
    <property type="entry name" value="T_Tr_GTP-bd_dom"/>
</dbReference>
<feature type="non-terminal residue" evidence="5">
    <location>
        <position position="641"/>
    </location>
</feature>
<evidence type="ECO:0000313" key="5">
    <source>
        <dbReference type="EMBL" id="KAG5461586.1"/>
    </source>
</evidence>
<feature type="region of interest" description="Disordered" evidence="3">
    <location>
        <begin position="310"/>
        <end position="409"/>
    </location>
</feature>
<dbReference type="PROSITE" id="PS51722">
    <property type="entry name" value="G_TR_2"/>
    <property type="match status" value="1"/>
</dbReference>
<feature type="region of interest" description="Disordered" evidence="3">
    <location>
        <begin position="1"/>
        <end position="135"/>
    </location>
</feature>
<feature type="region of interest" description="Disordered" evidence="3">
    <location>
        <begin position="426"/>
        <end position="445"/>
    </location>
</feature>
<reference evidence="5 6" key="1">
    <citation type="journal article" name="Sci. Rep.">
        <title>Genome-scale phylogenetic analyses confirm Olpidium as the closest living zoosporic fungus to the non-flagellated, terrestrial fungi.</title>
        <authorList>
            <person name="Chang Y."/>
            <person name="Rochon D."/>
            <person name="Sekimoto S."/>
            <person name="Wang Y."/>
            <person name="Chovatia M."/>
            <person name="Sandor L."/>
            <person name="Salamov A."/>
            <person name="Grigoriev I.V."/>
            <person name="Stajich J.E."/>
            <person name="Spatafora J.W."/>
        </authorList>
    </citation>
    <scope>NUCLEOTIDE SEQUENCE [LARGE SCALE GENOMIC DNA]</scope>
    <source>
        <strain evidence="5">S191</strain>
    </source>
</reference>
<gene>
    <name evidence="5" type="ORF">BJ554DRAFT_6199</name>
</gene>
<dbReference type="GO" id="GO:0003924">
    <property type="term" value="F:GTPase activity"/>
    <property type="evidence" value="ECO:0007669"/>
    <property type="project" value="InterPro"/>
</dbReference>
<dbReference type="InterPro" id="IPR050100">
    <property type="entry name" value="TRAFAC_GTPase_members"/>
</dbReference>
<dbReference type="InterPro" id="IPR027417">
    <property type="entry name" value="P-loop_NTPase"/>
</dbReference>
<accession>A0A8H8DKD3</accession>
<dbReference type="Pfam" id="PF00009">
    <property type="entry name" value="GTP_EFTU"/>
    <property type="match status" value="1"/>
</dbReference>
<dbReference type="Gene3D" id="3.40.50.300">
    <property type="entry name" value="P-loop containing nucleotide triphosphate hydrolases"/>
    <property type="match status" value="1"/>
</dbReference>
<feature type="non-terminal residue" evidence="5">
    <location>
        <position position="1"/>
    </location>
</feature>
<proteinExistence type="predicted"/>
<evidence type="ECO:0000256" key="1">
    <source>
        <dbReference type="ARBA" id="ARBA00022741"/>
    </source>
</evidence>
<feature type="compositionally biased region" description="Basic and acidic residues" evidence="3">
    <location>
        <begin position="367"/>
        <end position="377"/>
    </location>
</feature>
<sequence length="641" mass="68558">TVTRRERKNQSNDKKATVTTGETKGTCHSPDHPNGRGDGHGHGSRHLSVSTIAVAAGPLGSRVMDQSTRHRGGHIQGCARRAVQSHSGKNDSRVSDSERRKGRQANAKGCRSRTQREPLGSSLTSPAGGVNLADRASPAVKPAAARQRCRVQACCARGGSSGRTVAGGGVRNVFDDPELLAPPSPFATAISQTSQGPDGGSVSQAPGRPPLSPSFRDLGKRRGNWTEVPVVLERQDEIFDFSSPSPDDAALAAHKTPDNGGKRVEKHAAKKLLLTRSLRRFSLNRVPLDVVLGKRNWDEPAWVRVTPLRVTSGQKGAKPKQGSAGKAKGQHSLPPAPSSLSRQVKSAQSSTTSLSSAKLPAPVAAAKKKEEERERQRMIAAADEEAEAEAARRRGGEDIVDDDDDQTDDSQLLFDMSALNLAASAGKHGETGLPPRPPLQQQQFPLAERRSIPRAQSCGLAASGNLGSVSSLSSSAAGSPKGSPKLSRRVNIDDEYAKRAVQEDNMNFVVIGHVDAGKSTLMGHLLYKLGQVSEKDMRKFQRESDKIGKSSFAYAWVLDETDEERVRGVTIDVATARFVTPVKKRRFTLLDAPGHRDFIPNMISGASQADVALLVVDATKGEFEAGFHSAGQTKEHALLVR</sequence>
<comment type="caution">
    <text evidence="5">The sequence shown here is derived from an EMBL/GenBank/DDBJ whole genome shotgun (WGS) entry which is preliminary data.</text>
</comment>
<feature type="region of interest" description="Disordered" evidence="3">
    <location>
        <begin position="469"/>
        <end position="489"/>
    </location>
</feature>
<protein>
    <recommendedName>
        <fullName evidence="4">Tr-type G domain-containing protein</fullName>
    </recommendedName>
</protein>
<dbReference type="GO" id="GO:0005525">
    <property type="term" value="F:GTP binding"/>
    <property type="evidence" value="ECO:0007669"/>
    <property type="project" value="UniProtKB-KW"/>
</dbReference>
<feature type="compositionally biased region" description="Polar residues" evidence="3">
    <location>
        <begin position="189"/>
        <end position="204"/>
    </location>
</feature>
<feature type="compositionally biased region" description="Low complexity" evidence="3">
    <location>
        <begin position="469"/>
        <end position="479"/>
    </location>
</feature>
<organism evidence="5 6">
    <name type="scientific">Olpidium bornovanus</name>
    <dbReference type="NCBI Taxonomy" id="278681"/>
    <lineage>
        <taxon>Eukaryota</taxon>
        <taxon>Fungi</taxon>
        <taxon>Fungi incertae sedis</taxon>
        <taxon>Olpidiomycota</taxon>
        <taxon>Olpidiomycotina</taxon>
        <taxon>Olpidiomycetes</taxon>
        <taxon>Olpidiales</taxon>
        <taxon>Olpidiaceae</taxon>
        <taxon>Olpidium</taxon>
    </lineage>
</organism>
<dbReference type="AlphaFoldDB" id="A0A8H8DKD3"/>